<accession>A5AY53</accession>
<evidence type="ECO:0000256" key="1">
    <source>
        <dbReference type="SAM" id="MobiDB-lite"/>
    </source>
</evidence>
<dbReference type="AlphaFoldDB" id="A5AY53"/>
<name>A5AY53_VITVI</name>
<evidence type="ECO:0000313" key="2">
    <source>
        <dbReference type="EMBL" id="CAN60728.1"/>
    </source>
</evidence>
<sequence>MKRFLDLNEMEELRNNAYNNSNIAKQRLKRWHDQLVFRKEFQKGQRVLLYDSKLHIFPGKLKSRWIGLFTIQQVYSNGVTELLNSNSTGSIKVNGQRLKPFVEPFSRDKEEINLLKPHQAIHLKPRPFRLLRVGCPLTLLSVDTRHRDHRLLHPLSHQYAAFHLREPGPQALERRLGMRSLIIRPLPILSILPTLLRKPSSRGLWSLRLPLRAIQIVEPSHFTLSFILTLRPCDSSRSFGIHLDYSRVAMDFYQSMTTQGSQSPTAIHFSIDGRQGILEAKHIAKALHIPYKPVDPAHFREWSPISQRDMDELPTESVPHAPATPPVPEATSTDPSTTLHVPLAASLTSEASITISATEYRAMTNIPGLSEPIAPAEETTKVDVPLQATHKAAIEPSSPLESVAT</sequence>
<reference evidence="2" key="1">
    <citation type="journal article" date="2007" name="PLoS ONE">
        <title>The first genome sequence of an elite grapevine cultivar (Pinot noir Vitis vinifera L.): coping with a highly heterozygous genome.</title>
        <authorList>
            <person name="Velasco R."/>
            <person name="Zharkikh A."/>
            <person name="Troggio M."/>
            <person name="Cartwright D.A."/>
            <person name="Cestaro A."/>
            <person name="Pruss D."/>
            <person name="Pindo M."/>
            <person name="FitzGerald L.M."/>
            <person name="Vezzulli S."/>
            <person name="Reid J."/>
            <person name="Malacarne G."/>
            <person name="Iliev D."/>
            <person name="Coppola G."/>
            <person name="Wardell B."/>
            <person name="Micheletti D."/>
            <person name="Macalma T."/>
            <person name="Facci M."/>
            <person name="Mitchell J.T."/>
            <person name="Perazzolli M."/>
            <person name="Eldredge G."/>
            <person name="Gatto P."/>
            <person name="Oyzerski R."/>
            <person name="Moretto M."/>
            <person name="Gutin N."/>
            <person name="Stefanini M."/>
            <person name="Chen Y."/>
            <person name="Segala C."/>
            <person name="Davenport C."/>
            <person name="Dematte L."/>
            <person name="Mraz A."/>
            <person name="Battilana J."/>
            <person name="Stormo K."/>
            <person name="Costa F."/>
            <person name="Tao Q."/>
            <person name="Si-Ammour A."/>
            <person name="Harkins T."/>
            <person name="Lackey A."/>
            <person name="Perbost C."/>
            <person name="Taillon B."/>
            <person name="Stella A."/>
            <person name="Solovyev V."/>
            <person name="Fawcett J.A."/>
            <person name="Sterck L."/>
            <person name="Vandepoele K."/>
            <person name="Grando S.M."/>
            <person name="Toppo S."/>
            <person name="Moser C."/>
            <person name="Lanchbury J."/>
            <person name="Bogden R."/>
            <person name="Skolnick M."/>
            <person name="Sgaramella V."/>
            <person name="Bhatnagar S.K."/>
            <person name="Fontana P."/>
            <person name="Gutin A."/>
            <person name="Van de Peer Y."/>
            <person name="Salamini F."/>
            <person name="Viola R."/>
        </authorList>
    </citation>
    <scope>NUCLEOTIDE SEQUENCE</scope>
</reference>
<dbReference type="EMBL" id="AM439876">
    <property type="protein sequence ID" value="CAN60728.1"/>
    <property type="molecule type" value="Genomic_DNA"/>
</dbReference>
<proteinExistence type="predicted"/>
<feature type="region of interest" description="Disordered" evidence="1">
    <location>
        <begin position="310"/>
        <end position="337"/>
    </location>
</feature>
<gene>
    <name evidence="2" type="ORF">VITISV_013179</name>
</gene>
<organism evidence="2">
    <name type="scientific">Vitis vinifera</name>
    <name type="common">Grape</name>
    <dbReference type="NCBI Taxonomy" id="29760"/>
    <lineage>
        <taxon>Eukaryota</taxon>
        <taxon>Viridiplantae</taxon>
        <taxon>Streptophyta</taxon>
        <taxon>Embryophyta</taxon>
        <taxon>Tracheophyta</taxon>
        <taxon>Spermatophyta</taxon>
        <taxon>Magnoliopsida</taxon>
        <taxon>eudicotyledons</taxon>
        <taxon>Gunneridae</taxon>
        <taxon>Pentapetalae</taxon>
        <taxon>rosids</taxon>
        <taxon>Vitales</taxon>
        <taxon>Vitaceae</taxon>
        <taxon>Viteae</taxon>
        <taxon>Vitis</taxon>
    </lineage>
</organism>
<protein>
    <submittedName>
        <fullName evidence="2">Uncharacterized protein</fullName>
    </submittedName>
</protein>